<feature type="transmembrane region" description="Helical" evidence="2">
    <location>
        <begin position="102"/>
        <end position="125"/>
    </location>
</feature>
<comment type="caution">
    <text evidence="3">The sequence shown here is derived from an EMBL/GenBank/DDBJ whole genome shotgun (WGS) entry which is preliminary data.</text>
</comment>
<name>A0A7J5B5A6_9MICO</name>
<feature type="region of interest" description="Disordered" evidence="1">
    <location>
        <begin position="1"/>
        <end position="55"/>
    </location>
</feature>
<gene>
    <name evidence="3" type="ORF">F8O03_03195</name>
</gene>
<evidence type="ECO:0000256" key="2">
    <source>
        <dbReference type="SAM" id="Phobius"/>
    </source>
</evidence>
<dbReference type="RefSeq" id="WP_151422325.1">
    <property type="nucleotide sequence ID" value="NZ_WBJX01000001.1"/>
</dbReference>
<dbReference type="Proteomes" id="UP000490386">
    <property type="component" value="Unassembled WGS sequence"/>
</dbReference>
<accession>A0A7J5B5A6</accession>
<organism evidence="3 4">
    <name type="scientific">Pseudoclavibacter terrae</name>
    <dbReference type="NCBI Taxonomy" id="1530195"/>
    <lineage>
        <taxon>Bacteria</taxon>
        <taxon>Bacillati</taxon>
        <taxon>Actinomycetota</taxon>
        <taxon>Actinomycetes</taxon>
        <taxon>Micrococcales</taxon>
        <taxon>Microbacteriaceae</taxon>
        <taxon>Pseudoclavibacter</taxon>
    </lineage>
</organism>
<reference evidence="3 4" key="1">
    <citation type="submission" date="2019-09" db="EMBL/GenBank/DDBJ databases">
        <title>Phylogeny of genus Pseudoclavibacter and closely related genus.</title>
        <authorList>
            <person name="Li Y."/>
        </authorList>
    </citation>
    <scope>NUCLEOTIDE SEQUENCE [LARGE SCALE GENOMIC DNA]</scope>
    <source>
        <strain evidence="3 4">THG-MD12</strain>
    </source>
</reference>
<dbReference type="AlphaFoldDB" id="A0A7J5B5A6"/>
<dbReference type="EMBL" id="WBJX01000001">
    <property type="protein sequence ID" value="KAB1639359.1"/>
    <property type="molecule type" value="Genomic_DNA"/>
</dbReference>
<keyword evidence="4" id="KW-1185">Reference proteome</keyword>
<keyword evidence="2" id="KW-0812">Transmembrane</keyword>
<proteinExistence type="predicted"/>
<evidence type="ECO:0000313" key="3">
    <source>
        <dbReference type="EMBL" id="KAB1639359.1"/>
    </source>
</evidence>
<dbReference type="OrthoDB" id="5123015at2"/>
<evidence type="ECO:0000313" key="4">
    <source>
        <dbReference type="Proteomes" id="UP000490386"/>
    </source>
</evidence>
<feature type="transmembrane region" description="Helical" evidence="2">
    <location>
        <begin position="131"/>
        <end position="149"/>
    </location>
</feature>
<evidence type="ECO:0000256" key="1">
    <source>
        <dbReference type="SAM" id="MobiDB-lite"/>
    </source>
</evidence>
<sequence length="178" mass="18152">MTTPEQPKLPPRKPVELPPIDRTPVEDTSNAAYSALTPRTTADGRPSEDTDVDTSAVAAPVARAQRIEVDPAIAHVQANATASASAPRSQTPEPAGLGLSRFALVVSVLLSLTGAILAAALSVAVTPSPLWPLYIGASIGAVAVLLAVLARRHRGWIVALVLAAAVAVGSVGFAFVVA</sequence>
<keyword evidence="2" id="KW-1133">Transmembrane helix</keyword>
<protein>
    <submittedName>
        <fullName evidence="3">Uncharacterized protein</fullName>
    </submittedName>
</protein>
<keyword evidence="2" id="KW-0472">Membrane</keyword>
<feature type="transmembrane region" description="Helical" evidence="2">
    <location>
        <begin position="156"/>
        <end position="177"/>
    </location>
</feature>
<feature type="compositionally biased region" description="Polar residues" evidence="1">
    <location>
        <begin position="26"/>
        <end position="40"/>
    </location>
</feature>